<evidence type="ECO:0000259" key="8">
    <source>
        <dbReference type="Pfam" id="PF06808"/>
    </source>
</evidence>
<evidence type="ECO:0000256" key="7">
    <source>
        <dbReference type="SAM" id="Phobius"/>
    </source>
</evidence>
<dbReference type="RefSeq" id="WP_073066077.1">
    <property type="nucleotide sequence ID" value="NZ_FQUS01000016.1"/>
</dbReference>
<gene>
    <name evidence="9" type="ORF">SAMN05443144_116107</name>
</gene>
<evidence type="ECO:0000256" key="1">
    <source>
        <dbReference type="ARBA" id="ARBA00004429"/>
    </source>
</evidence>
<dbReference type="PANTHER" id="PTHR33362">
    <property type="entry name" value="SIALIC ACID TRAP TRANSPORTER PERMEASE PROTEIN SIAT-RELATED"/>
    <property type="match status" value="1"/>
</dbReference>
<feature type="transmembrane region" description="Helical" evidence="7">
    <location>
        <begin position="140"/>
        <end position="167"/>
    </location>
</feature>
<dbReference type="Proteomes" id="UP000184041">
    <property type="component" value="Unassembled WGS sequence"/>
</dbReference>
<keyword evidence="5 7" id="KW-1133">Transmembrane helix</keyword>
<keyword evidence="6 7" id="KW-0472">Membrane</keyword>
<feature type="transmembrane region" description="Helical" evidence="7">
    <location>
        <begin position="273"/>
        <end position="296"/>
    </location>
</feature>
<dbReference type="InterPro" id="IPR004681">
    <property type="entry name" value="TRAP_DctM"/>
</dbReference>
<organism evidence="9 10">
    <name type="scientific">Fodinibius roseus</name>
    <dbReference type="NCBI Taxonomy" id="1194090"/>
    <lineage>
        <taxon>Bacteria</taxon>
        <taxon>Pseudomonadati</taxon>
        <taxon>Balneolota</taxon>
        <taxon>Balneolia</taxon>
        <taxon>Balneolales</taxon>
        <taxon>Balneolaceae</taxon>
        <taxon>Fodinibius</taxon>
    </lineage>
</organism>
<feature type="transmembrane region" description="Helical" evidence="7">
    <location>
        <begin position="363"/>
        <end position="389"/>
    </location>
</feature>
<keyword evidence="4 7" id="KW-0812">Transmembrane</keyword>
<dbReference type="PANTHER" id="PTHR33362:SF2">
    <property type="entry name" value="TRAP TRANSPORTER LARGE PERMEASE PROTEIN"/>
    <property type="match status" value="1"/>
</dbReference>
<feature type="transmembrane region" description="Helical" evidence="7">
    <location>
        <begin position="6"/>
        <end position="39"/>
    </location>
</feature>
<dbReference type="InterPro" id="IPR010656">
    <property type="entry name" value="DctM"/>
</dbReference>
<dbReference type="PIRSF" id="PIRSF006066">
    <property type="entry name" value="HI0050"/>
    <property type="match status" value="1"/>
</dbReference>
<keyword evidence="3" id="KW-0997">Cell inner membrane</keyword>
<proteinExistence type="predicted"/>
<accession>A0A1M5G769</accession>
<sequence length="431" mass="45792">MDYIEILILVLSFIFLLGLGVPIAWTLGLSGLITILVSVESISAFTTMAQQMATGLDSFTMLAIPFFILAGEIMNRGGIARRLIDFAKTLVGSMPGGLAYVNIFAAMLFGAIAGSAVAAASAIGSILGPRMEKEGYSKEFSAAVNITASTTGLIIPPSNILIIYSLASGGVSIAALFIAGYVPGLIIGLLLMGVAAFWAKRKNFAVGERSSLSEVFSTFVKAFPSLLLLIIVIGGIIAGIFTATEAAAIAVVYTLILGFYYKEVSTRDLPDILMESVTTTSIVMLLIATSISMSWVMSYENIPQDISAALLALSDSKIVILLTINLILLFVGTFMDMTPAVLIFTPIFLPIVTELGIDPVHFGIMMVLNLCIGLCTPPVGTLLFVGVGVAGTTIEKVIKPLLPLFLAMIIALMLITFFPQLTLWLPRMFGF</sequence>
<evidence type="ECO:0000256" key="5">
    <source>
        <dbReference type="ARBA" id="ARBA00022989"/>
    </source>
</evidence>
<dbReference type="STRING" id="1194090.SAMN05443144_116107"/>
<evidence type="ECO:0000256" key="3">
    <source>
        <dbReference type="ARBA" id="ARBA00022519"/>
    </source>
</evidence>
<feature type="transmembrane region" description="Helical" evidence="7">
    <location>
        <begin position="59"/>
        <end position="79"/>
    </location>
</feature>
<dbReference type="OrthoDB" id="9785600at2"/>
<feature type="transmembrane region" description="Helical" evidence="7">
    <location>
        <begin position="219"/>
        <end position="240"/>
    </location>
</feature>
<feature type="transmembrane region" description="Helical" evidence="7">
    <location>
        <begin position="99"/>
        <end position="128"/>
    </location>
</feature>
<evidence type="ECO:0000313" key="10">
    <source>
        <dbReference type="Proteomes" id="UP000184041"/>
    </source>
</evidence>
<protein>
    <submittedName>
        <fullName evidence="9">TRAP transporter, DctM subunit</fullName>
    </submittedName>
</protein>
<feature type="domain" description="TRAP C4-dicarboxylate transport system permease DctM subunit" evidence="8">
    <location>
        <begin position="11"/>
        <end position="421"/>
    </location>
</feature>
<keyword evidence="10" id="KW-1185">Reference proteome</keyword>
<feature type="transmembrane region" description="Helical" evidence="7">
    <location>
        <begin position="246"/>
        <end position="261"/>
    </location>
</feature>
<keyword evidence="2" id="KW-1003">Cell membrane</keyword>
<feature type="transmembrane region" description="Helical" evidence="7">
    <location>
        <begin position="401"/>
        <end position="425"/>
    </location>
</feature>
<dbReference type="EMBL" id="FQUS01000016">
    <property type="protein sequence ID" value="SHF99573.1"/>
    <property type="molecule type" value="Genomic_DNA"/>
</dbReference>
<reference evidence="9 10" key="1">
    <citation type="submission" date="2016-11" db="EMBL/GenBank/DDBJ databases">
        <authorList>
            <person name="Jaros S."/>
            <person name="Januszkiewicz K."/>
            <person name="Wedrychowicz H."/>
        </authorList>
    </citation>
    <scope>NUCLEOTIDE SEQUENCE [LARGE SCALE GENOMIC DNA]</scope>
    <source>
        <strain evidence="9 10">DSM 21986</strain>
    </source>
</reference>
<comment type="subcellular location">
    <subcellularLocation>
        <location evidence="1">Cell inner membrane</location>
        <topology evidence="1">Multi-pass membrane protein</topology>
    </subcellularLocation>
</comment>
<evidence type="ECO:0000256" key="4">
    <source>
        <dbReference type="ARBA" id="ARBA00022692"/>
    </source>
</evidence>
<evidence type="ECO:0000256" key="2">
    <source>
        <dbReference type="ARBA" id="ARBA00022475"/>
    </source>
</evidence>
<feature type="transmembrane region" description="Helical" evidence="7">
    <location>
        <begin position="173"/>
        <end position="198"/>
    </location>
</feature>
<dbReference type="Pfam" id="PF06808">
    <property type="entry name" value="DctM"/>
    <property type="match status" value="1"/>
</dbReference>
<dbReference type="AlphaFoldDB" id="A0A1M5G769"/>
<dbReference type="GO" id="GO:0005886">
    <property type="term" value="C:plasma membrane"/>
    <property type="evidence" value="ECO:0007669"/>
    <property type="project" value="UniProtKB-SubCell"/>
</dbReference>
<evidence type="ECO:0000256" key="6">
    <source>
        <dbReference type="ARBA" id="ARBA00023136"/>
    </source>
</evidence>
<dbReference type="NCBIfam" id="TIGR00786">
    <property type="entry name" value="dctM"/>
    <property type="match status" value="1"/>
</dbReference>
<feature type="transmembrane region" description="Helical" evidence="7">
    <location>
        <begin position="308"/>
        <end position="331"/>
    </location>
</feature>
<dbReference type="GO" id="GO:0022857">
    <property type="term" value="F:transmembrane transporter activity"/>
    <property type="evidence" value="ECO:0007669"/>
    <property type="project" value="TreeGrafter"/>
</dbReference>
<name>A0A1M5G769_9BACT</name>
<evidence type="ECO:0000313" key="9">
    <source>
        <dbReference type="EMBL" id="SHF99573.1"/>
    </source>
</evidence>